<evidence type="ECO:0000256" key="4">
    <source>
        <dbReference type="ARBA" id="ARBA00022840"/>
    </source>
</evidence>
<dbReference type="PROSITE" id="PS50011">
    <property type="entry name" value="PROTEIN_KINASE_DOM"/>
    <property type="match status" value="1"/>
</dbReference>
<keyword evidence="7" id="KW-1185">Reference proteome</keyword>
<accession>A0A0F6W3H0</accession>
<gene>
    <name evidence="6" type="ORF">DB32_003597</name>
</gene>
<feature type="domain" description="Protein kinase" evidence="5">
    <location>
        <begin position="22"/>
        <end position="300"/>
    </location>
</feature>
<dbReference type="Gene3D" id="1.10.510.10">
    <property type="entry name" value="Transferase(Phosphotransferase) domain 1"/>
    <property type="match status" value="1"/>
</dbReference>
<dbReference type="RefSeq" id="WP_169791473.1">
    <property type="nucleotide sequence ID" value="NZ_CP011125.1"/>
</dbReference>
<organism evidence="6 7">
    <name type="scientific">Sandaracinus amylolyticus</name>
    <dbReference type="NCBI Taxonomy" id="927083"/>
    <lineage>
        <taxon>Bacteria</taxon>
        <taxon>Pseudomonadati</taxon>
        <taxon>Myxococcota</taxon>
        <taxon>Polyangia</taxon>
        <taxon>Polyangiales</taxon>
        <taxon>Sandaracinaceae</taxon>
        <taxon>Sandaracinus</taxon>
    </lineage>
</organism>
<dbReference type="Proteomes" id="UP000034883">
    <property type="component" value="Chromosome"/>
</dbReference>
<dbReference type="PANTHER" id="PTHR43289:SF6">
    <property type="entry name" value="SERINE_THREONINE-PROTEIN KINASE NEKL-3"/>
    <property type="match status" value="1"/>
</dbReference>
<keyword evidence="1" id="KW-0808">Transferase</keyword>
<proteinExistence type="predicted"/>
<dbReference type="EMBL" id="CP011125">
    <property type="protein sequence ID" value="AKF06448.1"/>
    <property type="molecule type" value="Genomic_DNA"/>
</dbReference>
<dbReference type="InterPro" id="IPR025497">
    <property type="entry name" value="PatA-like_N"/>
</dbReference>
<dbReference type="CDD" id="cd14014">
    <property type="entry name" value="STKc_PknB_like"/>
    <property type="match status" value="1"/>
</dbReference>
<evidence type="ECO:0000256" key="3">
    <source>
        <dbReference type="ARBA" id="ARBA00022777"/>
    </source>
</evidence>
<dbReference type="GO" id="GO:0005524">
    <property type="term" value="F:ATP binding"/>
    <property type="evidence" value="ECO:0007669"/>
    <property type="project" value="UniProtKB-KW"/>
</dbReference>
<dbReference type="STRING" id="927083.DB32_003597"/>
<sequence length="670" mass="71570">MRISRPPPPPPAPPPHSRFGPYTLADRIAVGGMAEVFRAHEPRAVGDPRVVVVKRMLPALASEPGARAMFEEEARLGGLVEHDNVVRVLGFGDEAGQPYLALEYVPGLDLWRLARWLTRQGRTLGTELAVFVTRELLAGLHAVHETHDRDARPLGLVHRDVSPSNVLLSVHGDVKLGDFGIAQALLRESYPQATLTERAKGKLGYLAPEQVRGLPADRRADVFAAAVIAAELLMGRPLFAGGSELAVLLAIRDGDLRAFHEHGAGLPEGLRAAVVAALAADPDARTATAAILRDALAPYETGPVSALRAQLAGLVGEAHGSRKPSGAYQVAVRGPKTAPPGDDDADAPATRDAPELAYLVRTSDGRTEGPLSYAKLVEAIATRRFGLTDAIALQGGAFAPLSSHPDLVRHLPTSSLSDRTARQEPVREPDRAWSLEDGSIVGVMTSVVLARETGLLLCEQGGVRKEIYLSNGVPEFVTSNLATELLGEFLVARGVISRGELDMALAVMPRFEGRLGDTLTALGLVEPVHLFRQIAAQVQEKLLELFTWPSGRATLWRGVARPQSGFPLGLDPWRIVMDGIDRRLAQGMDDPLAAHRGKWVLASGPNDLEVARLPLAVRSAYRRAAQPLPIADLDRSLSDPTGRDARAGRRAIALLLAIGALSVHDGPGAS</sequence>
<evidence type="ECO:0000256" key="2">
    <source>
        <dbReference type="ARBA" id="ARBA00022741"/>
    </source>
</evidence>
<dbReference type="SUPFAM" id="SSF56112">
    <property type="entry name" value="Protein kinase-like (PK-like)"/>
    <property type="match status" value="1"/>
</dbReference>
<dbReference type="PROSITE" id="PS00109">
    <property type="entry name" value="PROTEIN_KINASE_TYR"/>
    <property type="match status" value="1"/>
</dbReference>
<protein>
    <submittedName>
        <fullName evidence="6">Serine/threonine protein kinase</fullName>
    </submittedName>
</protein>
<dbReference type="InterPro" id="IPR000719">
    <property type="entry name" value="Prot_kinase_dom"/>
</dbReference>
<reference evidence="6 7" key="1">
    <citation type="submission" date="2015-03" db="EMBL/GenBank/DDBJ databases">
        <title>Genome assembly of Sandaracinus amylolyticus DSM 53668.</title>
        <authorList>
            <person name="Sharma G."/>
            <person name="Subramanian S."/>
        </authorList>
    </citation>
    <scope>NUCLEOTIDE SEQUENCE [LARGE SCALE GENOMIC DNA]</scope>
    <source>
        <strain evidence="6 7">DSM 53668</strain>
    </source>
</reference>
<dbReference type="Gene3D" id="3.30.200.20">
    <property type="entry name" value="Phosphorylase Kinase, domain 1"/>
    <property type="match status" value="1"/>
</dbReference>
<dbReference type="InterPro" id="IPR008266">
    <property type="entry name" value="Tyr_kinase_AS"/>
</dbReference>
<dbReference type="InterPro" id="IPR011009">
    <property type="entry name" value="Kinase-like_dom_sf"/>
</dbReference>
<dbReference type="PANTHER" id="PTHR43289">
    <property type="entry name" value="MITOGEN-ACTIVATED PROTEIN KINASE KINASE KINASE 20-RELATED"/>
    <property type="match status" value="1"/>
</dbReference>
<dbReference type="GO" id="GO:0004674">
    <property type="term" value="F:protein serine/threonine kinase activity"/>
    <property type="evidence" value="ECO:0007669"/>
    <property type="project" value="UniProtKB-KW"/>
</dbReference>
<dbReference type="KEGG" id="samy:DB32_003597"/>
<dbReference type="InterPro" id="IPR037257">
    <property type="entry name" value="T2SS_E_N_sf"/>
</dbReference>
<keyword evidence="4" id="KW-0067">ATP-binding</keyword>
<dbReference type="SUPFAM" id="SSF160246">
    <property type="entry name" value="EspE N-terminal domain-like"/>
    <property type="match status" value="1"/>
</dbReference>
<dbReference type="Pfam" id="PF00069">
    <property type="entry name" value="Pkinase"/>
    <property type="match status" value="1"/>
</dbReference>
<keyword evidence="2" id="KW-0547">Nucleotide-binding</keyword>
<keyword evidence="3 6" id="KW-0418">Kinase</keyword>
<keyword evidence="6" id="KW-0723">Serine/threonine-protein kinase</keyword>
<dbReference type="AlphaFoldDB" id="A0A0F6W3H0"/>
<evidence type="ECO:0000313" key="6">
    <source>
        <dbReference type="EMBL" id="AKF06448.1"/>
    </source>
</evidence>
<name>A0A0F6W3H0_9BACT</name>
<evidence type="ECO:0000259" key="5">
    <source>
        <dbReference type="PROSITE" id="PS50011"/>
    </source>
</evidence>
<evidence type="ECO:0000313" key="7">
    <source>
        <dbReference type="Proteomes" id="UP000034883"/>
    </source>
</evidence>
<evidence type="ECO:0000256" key="1">
    <source>
        <dbReference type="ARBA" id="ARBA00022679"/>
    </source>
</evidence>
<dbReference type="Pfam" id="PF14332">
    <property type="entry name" value="DUF4388"/>
    <property type="match status" value="1"/>
</dbReference>